<keyword evidence="4" id="KW-1185">Reference proteome</keyword>
<gene>
    <name evidence="3" type="ORF">VSDG_01537</name>
</gene>
<keyword evidence="2" id="KW-0732">Signal</keyword>
<keyword evidence="1" id="KW-0378">Hydrolase</keyword>
<dbReference type="Gene3D" id="3.40.50.1820">
    <property type="entry name" value="alpha/beta hydrolase"/>
    <property type="match status" value="1"/>
</dbReference>
<comment type="caution">
    <text evidence="3">The sequence shown here is derived from an EMBL/GenBank/DDBJ whole genome shotgun (WGS) entry which is preliminary data.</text>
</comment>
<comment type="similarity">
    <text evidence="2">Belongs to the AB hydrolase superfamily. Lipase family.</text>
</comment>
<evidence type="ECO:0000256" key="2">
    <source>
        <dbReference type="PIRNR" id="PIRNR029171"/>
    </source>
</evidence>
<dbReference type="AlphaFoldDB" id="A0A423WJE4"/>
<dbReference type="PIRSF" id="PIRSF029171">
    <property type="entry name" value="Esterase_LipA"/>
    <property type="match status" value="1"/>
</dbReference>
<evidence type="ECO:0000256" key="1">
    <source>
        <dbReference type="ARBA" id="ARBA00022801"/>
    </source>
</evidence>
<dbReference type="SUPFAM" id="SSF53474">
    <property type="entry name" value="alpha/beta-Hydrolases"/>
    <property type="match status" value="1"/>
</dbReference>
<protein>
    <submittedName>
        <fullName evidence="3">Uncharacterized protein</fullName>
    </submittedName>
</protein>
<dbReference type="Proteomes" id="UP000284375">
    <property type="component" value="Unassembled WGS sequence"/>
</dbReference>
<dbReference type="InterPro" id="IPR005152">
    <property type="entry name" value="Lipase_secreted"/>
</dbReference>
<dbReference type="Gene3D" id="1.10.260.130">
    <property type="match status" value="1"/>
</dbReference>
<proteinExistence type="inferred from homology"/>
<dbReference type="PANTHER" id="PTHR34853">
    <property type="match status" value="1"/>
</dbReference>
<organism evidence="3 4">
    <name type="scientific">Cytospora chrysosperma</name>
    <name type="common">Cytospora canker fungus</name>
    <name type="synonym">Sphaeria chrysosperma</name>
    <dbReference type="NCBI Taxonomy" id="252740"/>
    <lineage>
        <taxon>Eukaryota</taxon>
        <taxon>Fungi</taxon>
        <taxon>Dikarya</taxon>
        <taxon>Ascomycota</taxon>
        <taxon>Pezizomycotina</taxon>
        <taxon>Sordariomycetes</taxon>
        <taxon>Sordariomycetidae</taxon>
        <taxon>Diaporthales</taxon>
        <taxon>Cytosporaceae</taxon>
        <taxon>Cytospora</taxon>
    </lineage>
</organism>
<dbReference type="OrthoDB" id="2373480at2759"/>
<dbReference type="GO" id="GO:0004806">
    <property type="term" value="F:triacylglycerol lipase activity"/>
    <property type="evidence" value="ECO:0007669"/>
    <property type="project" value="UniProtKB-UniRule"/>
</dbReference>
<feature type="signal peptide" evidence="2">
    <location>
        <begin position="1"/>
        <end position="21"/>
    </location>
</feature>
<dbReference type="Pfam" id="PF03583">
    <property type="entry name" value="LIP"/>
    <property type="match status" value="1"/>
</dbReference>
<name>A0A423WJE4_CYTCH</name>
<evidence type="ECO:0000313" key="4">
    <source>
        <dbReference type="Proteomes" id="UP000284375"/>
    </source>
</evidence>
<dbReference type="PANTHER" id="PTHR34853:SF5">
    <property type="entry name" value="LIP-DOMAIN-CONTAINING PROTEIN-RELATED"/>
    <property type="match status" value="1"/>
</dbReference>
<sequence length="434" mass="45861">MQCSILAVLVSACLVVQGGLGLSIPGHHNAAIVKRAAIPPSEDPWYTAPDGYESTSPGTVLRNRTATGLPSIAGSNCSAAYQLLYRTTASQGNATFAVTTIFVPSSDPVDALLAYQIPYDSAYINASPSYSLYGGVYEDIKDALGKGYFVTVPDYEGPLASFTAGHMSGYATLDAVRATLNAADLYGMSSDPLYAMWGYSGGGLATEWAAELQLGYASELSFAGAAMGGLTPNVTNVLLSINEKVSAGLAPPAIIGLTSQWPETQEYVFSRLVKTKTGTYTAANFLAAENMTLSEAESTYAFQDITLYFIDGIDDITGEEVTTVINSDGIMGLNDVPQMPVYAYKAINDEISPVEDTDALVAKYCDMGANILYQRNRIGGHSAEETNGVPAATAWLDTVLAGTYAESYNTTGCTVQNVIQGTDPSPLRSLVKPR</sequence>
<evidence type="ECO:0000313" key="3">
    <source>
        <dbReference type="EMBL" id="ROW03445.1"/>
    </source>
</evidence>
<accession>A0A423WJE4</accession>
<dbReference type="InterPro" id="IPR029058">
    <property type="entry name" value="AB_hydrolase_fold"/>
</dbReference>
<feature type="chain" id="PRO_5018825356" evidence="2">
    <location>
        <begin position="22"/>
        <end position="434"/>
    </location>
</feature>
<dbReference type="EMBL" id="LJZO01000003">
    <property type="protein sequence ID" value="ROW03445.1"/>
    <property type="molecule type" value="Genomic_DNA"/>
</dbReference>
<dbReference type="GO" id="GO:0016042">
    <property type="term" value="P:lipid catabolic process"/>
    <property type="evidence" value="ECO:0007669"/>
    <property type="project" value="UniProtKB-UniRule"/>
</dbReference>
<reference evidence="3 4" key="1">
    <citation type="submission" date="2015-09" db="EMBL/GenBank/DDBJ databases">
        <title>Host preference determinants of Valsa canker pathogens revealed by comparative genomics.</title>
        <authorList>
            <person name="Yin Z."/>
            <person name="Huang L."/>
        </authorList>
    </citation>
    <scope>NUCLEOTIDE SEQUENCE [LARGE SCALE GENOMIC DNA]</scope>
    <source>
        <strain evidence="3 4">YSFL</strain>
    </source>
</reference>